<dbReference type="GO" id="GO:0031624">
    <property type="term" value="F:ubiquitin conjugating enzyme binding"/>
    <property type="evidence" value="ECO:0007669"/>
    <property type="project" value="TreeGrafter"/>
</dbReference>
<dbReference type="GO" id="GO:0005634">
    <property type="term" value="C:nucleus"/>
    <property type="evidence" value="ECO:0007669"/>
    <property type="project" value="TreeGrafter"/>
</dbReference>
<dbReference type="HOGENOM" id="CLU_1085972_0_0_1"/>
<dbReference type="Proteomes" id="UP000003163">
    <property type="component" value="Unassembled WGS sequence"/>
</dbReference>
<dbReference type="OrthoDB" id="66510at2759"/>
<dbReference type="GO" id="GO:0030332">
    <property type="term" value="F:cyclin binding"/>
    <property type="evidence" value="ECO:0007669"/>
    <property type="project" value="TreeGrafter"/>
</dbReference>
<dbReference type="GO" id="GO:0061630">
    <property type="term" value="F:ubiquitin protein ligase activity"/>
    <property type="evidence" value="ECO:0007669"/>
    <property type="project" value="TreeGrafter"/>
</dbReference>
<dbReference type="AlphaFoldDB" id="J9DJT2"/>
<name>J9DJT2_EDHAE</name>
<dbReference type="EMBL" id="AFBI03000052">
    <property type="protein sequence ID" value="EJW02880.1"/>
    <property type="molecule type" value="Genomic_DNA"/>
</dbReference>
<keyword evidence="2" id="KW-1185">Reference proteome</keyword>
<dbReference type="PANTHER" id="PTHR31531:SF2">
    <property type="entry name" value="E3 UBIQUITIN-PROTEIN LIGASE E3D"/>
    <property type="match status" value="1"/>
</dbReference>
<dbReference type="Pfam" id="PF09814">
    <property type="entry name" value="HECT_2"/>
    <property type="match status" value="1"/>
</dbReference>
<evidence type="ECO:0000313" key="1">
    <source>
        <dbReference type="EMBL" id="EJW02880.1"/>
    </source>
</evidence>
<dbReference type="GO" id="GO:0006513">
    <property type="term" value="P:protein monoubiquitination"/>
    <property type="evidence" value="ECO:0007669"/>
    <property type="project" value="TreeGrafter"/>
</dbReference>
<evidence type="ECO:0000313" key="2">
    <source>
        <dbReference type="Proteomes" id="UP000003163"/>
    </source>
</evidence>
<dbReference type="STRING" id="1003232.J9DJT2"/>
<dbReference type="GO" id="GO:0051865">
    <property type="term" value="P:protein autoubiquitination"/>
    <property type="evidence" value="ECO:0007669"/>
    <property type="project" value="TreeGrafter"/>
</dbReference>
<dbReference type="PANTHER" id="PTHR31531">
    <property type="entry name" value="E3 UBIQUITIN-PROTEIN LIGASE E3D FAMILY MEMBER"/>
    <property type="match status" value="1"/>
</dbReference>
<reference evidence="2" key="2">
    <citation type="submission" date="2015-07" db="EMBL/GenBank/DDBJ databases">
        <title>Contrasting host-pathogen interactions and genome evolution in two generalist and specialist microsporidian pathogens of mosquitoes.</title>
        <authorList>
            <consortium name="The Broad Institute Genomics Platform"/>
            <consortium name="The Broad Institute Genome Sequencing Center for Infectious Disease"/>
            <person name="Cuomo C.A."/>
            <person name="Sanscrainte N.D."/>
            <person name="Goldberg J.M."/>
            <person name="Heiman D."/>
            <person name="Young S."/>
            <person name="Zeng Q."/>
            <person name="Becnel J.J."/>
            <person name="Birren B.W."/>
        </authorList>
    </citation>
    <scope>NUCLEOTIDE SEQUENCE [LARGE SCALE GENOMIC DNA]</scope>
    <source>
        <strain evidence="2">USNM 41457</strain>
    </source>
</reference>
<gene>
    <name evidence="1" type="ORF">EDEG_02704</name>
</gene>
<comment type="caution">
    <text evidence="1">The sequence shown here is derived from an EMBL/GenBank/DDBJ whole genome shotgun (WGS) entry which is preliminary data.</text>
</comment>
<dbReference type="VEuPathDB" id="MicrosporidiaDB:EDEG_02704"/>
<dbReference type="InterPro" id="IPR019193">
    <property type="entry name" value="UBQ-conj_enz_E2-bd_prot"/>
</dbReference>
<sequence>MVYRYNLMLVEISTSMKTGFLYKTEHDTSNPEIHNLNITKKEIVNNTTILYLDVKKSFEINNETLDFKSLFDNLKCNLCKKKLNIESINKLPSDGWEELIDFWSCHASEFKTMLELKMKPRKNGILVSDFYFISYQKKLCCRLFETEKVYYNIIFENKKCQMLLYMFLSKYFVHNNSFLFSHENDVYEIKLFDRVYVLEDNCLHPALKIGFNVSKKLYKKNESMNNFFCNLLYLEVIKNNMNVNLVGYNLSFIVKR</sequence>
<dbReference type="InParanoid" id="J9DJT2"/>
<reference evidence="1 2" key="1">
    <citation type="submission" date="2011-08" db="EMBL/GenBank/DDBJ databases">
        <authorList>
            <person name="Liu Z.J."/>
            <person name="Shi F.L."/>
            <person name="Lu J.Q."/>
            <person name="Li M."/>
            <person name="Wang Z.L."/>
        </authorList>
    </citation>
    <scope>NUCLEOTIDE SEQUENCE [LARGE SCALE GENOMIC DNA]</scope>
    <source>
        <strain evidence="1 2">USNM 41457</strain>
    </source>
</reference>
<protein>
    <submittedName>
        <fullName evidence="1">Uncharacterized protein</fullName>
    </submittedName>
</protein>
<dbReference type="GO" id="GO:0005829">
    <property type="term" value="C:cytosol"/>
    <property type="evidence" value="ECO:0007669"/>
    <property type="project" value="TreeGrafter"/>
</dbReference>
<dbReference type="OMA" id="NWHEYID"/>
<proteinExistence type="predicted"/>
<dbReference type="GO" id="GO:0043161">
    <property type="term" value="P:proteasome-mediated ubiquitin-dependent protein catabolic process"/>
    <property type="evidence" value="ECO:0007669"/>
    <property type="project" value="TreeGrafter"/>
</dbReference>
<accession>J9DJT2</accession>
<organism evidence="1 2">
    <name type="scientific">Edhazardia aedis (strain USNM 41457)</name>
    <name type="common">Microsporidian parasite</name>
    <dbReference type="NCBI Taxonomy" id="1003232"/>
    <lineage>
        <taxon>Eukaryota</taxon>
        <taxon>Fungi</taxon>
        <taxon>Fungi incertae sedis</taxon>
        <taxon>Microsporidia</taxon>
        <taxon>Edhazardia</taxon>
    </lineage>
</organism>
<dbReference type="GO" id="GO:0000209">
    <property type="term" value="P:protein polyubiquitination"/>
    <property type="evidence" value="ECO:0007669"/>
    <property type="project" value="TreeGrafter"/>
</dbReference>
<dbReference type="GO" id="GO:0000151">
    <property type="term" value="C:ubiquitin ligase complex"/>
    <property type="evidence" value="ECO:0007669"/>
    <property type="project" value="TreeGrafter"/>
</dbReference>